<comment type="caution">
    <text evidence="1">The sequence shown here is derived from an EMBL/GenBank/DDBJ whole genome shotgun (WGS) entry which is preliminary data.</text>
</comment>
<gene>
    <name evidence="1" type="ORF">JIN82_02750</name>
</gene>
<protein>
    <recommendedName>
        <fullName evidence="3">Thioredoxin</fullName>
    </recommendedName>
</protein>
<dbReference type="AlphaFoldDB" id="A0A8J7MBQ9"/>
<keyword evidence="2" id="KW-1185">Reference proteome</keyword>
<evidence type="ECO:0000313" key="1">
    <source>
        <dbReference type="EMBL" id="MBK1790071.1"/>
    </source>
</evidence>
<evidence type="ECO:0000313" key="2">
    <source>
        <dbReference type="Proteomes" id="UP000624703"/>
    </source>
</evidence>
<dbReference type="Proteomes" id="UP000624703">
    <property type="component" value="Unassembled WGS sequence"/>
</dbReference>
<accession>A0A8J7MBQ9</accession>
<sequence length="217" mass="24262">MDASQREKNDKLSDLYSVEYFPTLLLLDASGRPYAESERAATPKEFADSLKEQADIRVQRDKDLAAADKLEGVEKSKRIIEILSGLPVQQKYVPGFYSEQIQAIKDSDPNDETGFTKYIAGQKAMAGLEAKVEEAYKKQDFDGMITIADEHIKQFEPAGEDLQEVMLIKVAALAEQKKFDEAIALANEIQAIDAQSETGQLMLRAIEHFNQLKKSAE</sequence>
<proteinExistence type="predicted"/>
<dbReference type="RefSeq" id="WP_200310111.1">
    <property type="nucleotide sequence ID" value="NZ_JAENIM010000016.1"/>
</dbReference>
<name>A0A8J7MBQ9_9BACT</name>
<dbReference type="EMBL" id="JAENIM010000016">
    <property type="protein sequence ID" value="MBK1790071.1"/>
    <property type="molecule type" value="Genomic_DNA"/>
</dbReference>
<reference evidence="1" key="1">
    <citation type="submission" date="2021-01" db="EMBL/GenBank/DDBJ databases">
        <title>Modified the classification status of verrucomicrobia.</title>
        <authorList>
            <person name="Feng X."/>
        </authorList>
    </citation>
    <scope>NUCLEOTIDE SEQUENCE</scope>
    <source>
        <strain evidence="1">_KCTC 22039</strain>
    </source>
</reference>
<evidence type="ECO:0008006" key="3">
    <source>
        <dbReference type="Google" id="ProtNLM"/>
    </source>
</evidence>
<organism evidence="1 2">
    <name type="scientific">Persicirhabdus sediminis</name>
    <dbReference type="NCBI Taxonomy" id="454144"/>
    <lineage>
        <taxon>Bacteria</taxon>
        <taxon>Pseudomonadati</taxon>
        <taxon>Verrucomicrobiota</taxon>
        <taxon>Verrucomicrobiia</taxon>
        <taxon>Verrucomicrobiales</taxon>
        <taxon>Verrucomicrobiaceae</taxon>
        <taxon>Persicirhabdus</taxon>
    </lineage>
</organism>